<dbReference type="PRINTS" id="PR00364">
    <property type="entry name" value="DISEASERSIST"/>
</dbReference>
<dbReference type="AlphaFoldDB" id="A0A438CK63"/>
<accession>A0A438CK63</accession>
<dbReference type="InterPro" id="IPR058922">
    <property type="entry name" value="WHD_DRP"/>
</dbReference>
<keyword evidence="2" id="KW-0433">Leucine-rich repeat</keyword>
<dbReference type="Pfam" id="PF23559">
    <property type="entry name" value="WHD_DRP"/>
    <property type="match status" value="1"/>
</dbReference>
<evidence type="ECO:0000256" key="6">
    <source>
        <dbReference type="ARBA" id="ARBA00022840"/>
    </source>
</evidence>
<evidence type="ECO:0000313" key="9">
    <source>
        <dbReference type="EMBL" id="RVW23592.1"/>
    </source>
</evidence>
<comment type="caution">
    <text evidence="9">The sequence shown here is derived from an EMBL/GenBank/DDBJ whole genome shotgun (WGS) entry which is preliminary data.</text>
</comment>
<sequence length="1235" mass="141523">MWYDSGKSNGLRGHEETLLEVLEALNSISEVTISITSALSISKLKSCDKLQRRIWNLFLVGCGDLISLELSSSFLERMIQLERLDISRCDELKDVKINVEREGWQGVVLNDVPSPIFTVAGGQCFHNLHTAFIGYCPKFLDLTYLIYAPYLESLYVTSCESMEEVIRDDGGVSEVEAKSVIFTRLKDLSLSSLPTLKSLYQHPLLFPSLETVEVYSCPRLRRLPFDSNTATNRLKKIEGEESWWNMLQWEDSTVKDLFTPYFQTGTDMGCPTLFPLGLYSFSGAQVSFPRGLRLGLLLVLSVCWSVAVVLLSFDFPKAMEFLSSIVGLIPCFYDHTSKHTVYIRDLKQNLQALRKEMAELNNLYEDVKARVEGAEQRQMMRRKEVGGWICEVEVMVTEVQEILQKGDQEIQKRCLGCCPRNCWSSYKIGKAVSEKLVAVSGQIGKGHFDVVAEMLPRPLVDELPMEETVGSELAYGRICGFLKDPRVGIMGLYGMGGVGKTTLLKKIHNNFLPTSSDFDVVIWDVVSKPSNVEKIQKVLWNKLQLSRDGWECRSTKEEKAAEILRVLKTKKFVLLLDDIWERLDLLEMGVPHPDAQNKSKIVFTTRSQDVCRQMQAQKSIKVECLSSEAAWTLFQKKVGEETLKFHPHIPRLAKIVAEECKGLPLSLVTVGRAMVGEKDPSNWDKVIQDLSKFPAEISGMEDELFNRLKVSYDRLSDNAIKSCFIHCSLFSEDVVIRIETLIEQWIGEGLLGEVHDIYEARNQGHKIVKKLKHACLVESYGLREKWVVMHDVIHDMALWLYGECGKEKNKILVYNDVFRLKEAAEISELKETEKMSLWDQNLEKFPETLMCPNLKTLFVRRCHQLTKFSSGFFQFMPLIRVLNLACNDNLSELPTGIGELNGLRYLNLSSTRIRELPIELKNLKNLMILHLNSMQSPVTIPQDLISNLISLKFFSLWNTNILGGVETLLEELESLNDINQIRINISSALSLNKLKRSHKLQRCISDLGLHNWGDVMTLELSSSFLKRMEHLQGLEVHHCDDVKISMEREMTQNDVTGLSNYNVAREQYFYSLRYITIQNCSKLLDLTWVVYASCLEELHVEDCESIELVLHHDHGAYEIVEKLDIFSRLKYLKLNRLPRLKSIYQHPLLFPSLEIIKVYDCKSLRSLPFDSNTSNTNLKKIKGETNWWNRLRWKDETIKDSFTPYFQVDKAEAYFAEESETSSIDDDMQEQLVSN</sequence>
<dbReference type="Gene3D" id="1.10.8.430">
    <property type="entry name" value="Helical domain of apoptotic protease-activating factors"/>
    <property type="match status" value="1"/>
</dbReference>
<dbReference type="FunFam" id="3.40.50.300:FF:001091">
    <property type="entry name" value="Probable disease resistance protein At1g61300"/>
    <property type="match status" value="1"/>
</dbReference>
<evidence type="ECO:0000256" key="5">
    <source>
        <dbReference type="ARBA" id="ARBA00022821"/>
    </source>
</evidence>
<name>A0A438CK63_VITVI</name>
<dbReference type="SUPFAM" id="SSF52058">
    <property type="entry name" value="L domain-like"/>
    <property type="match status" value="2"/>
</dbReference>
<gene>
    <name evidence="9" type="primary">RPS5_12</name>
    <name evidence="9" type="ORF">CK203_091470</name>
</gene>
<dbReference type="InterPro" id="IPR042197">
    <property type="entry name" value="Apaf_helical"/>
</dbReference>
<dbReference type="GO" id="GO:0043531">
    <property type="term" value="F:ADP binding"/>
    <property type="evidence" value="ECO:0007669"/>
    <property type="project" value="InterPro"/>
</dbReference>
<dbReference type="PANTHER" id="PTHR33463:SF220">
    <property type="entry name" value="NB-ARC DOMAIN-CONTAINING PROTEIN"/>
    <property type="match status" value="1"/>
</dbReference>
<organism evidence="9 10">
    <name type="scientific">Vitis vinifera</name>
    <name type="common">Grape</name>
    <dbReference type="NCBI Taxonomy" id="29760"/>
    <lineage>
        <taxon>Eukaryota</taxon>
        <taxon>Viridiplantae</taxon>
        <taxon>Streptophyta</taxon>
        <taxon>Embryophyta</taxon>
        <taxon>Tracheophyta</taxon>
        <taxon>Spermatophyta</taxon>
        <taxon>Magnoliopsida</taxon>
        <taxon>eudicotyledons</taxon>
        <taxon>Gunneridae</taxon>
        <taxon>Pentapetalae</taxon>
        <taxon>rosids</taxon>
        <taxon>Vitales</taxon>
        <taxon>Vitaceae</taxon>
        <taxon>Viteae</taxon>
        <taxon>Vitis</taxon>
    </lineage>
</organism>
<dbReference type="SMART" id="SM00382">
    <property type="entry name" value="AAA"/>
    <property type="match status" value="1"/>
</dbReference>
<proteinExistence type="inferred from homology"/>
<dbReference type="PANTHER" id="PTHR33463">
    <property type="entry name" value="NB-ARC DOMAIN-CONTAINING PROTEIN-RELATED"/>
    <property type="match status" value="1"/>
</dbReference>
<comment type="similarity">
    <text evidence="1">Belongs to the disease resistance NB-LRR family.</text>
</comment>
<dbReference type="InterPro" id="IPR036388">
    <property type="entry name" value="WH-like_DNA-bd_sf"/>
</dbReference>
<dbReference type="Gene3D" id="3.40.50.300">
    <property type="entry name" value="P-loop containing nucleotide triphosphate hydrolases"/>
    <property type="match status" value="1"/>
</dbReference>
<keyword evidence="7" id="KW-0175">Coiled coil</keyword>
<dbReference type="Gene3D" id="1.10.10.10">
    <property type="entry name" value="Winged helix-like DNA-binding domain superfamily/Winged helix DNA-binding domain"/>
    <property type="match status" value="1"/>
</dbReference>
<evidence type="ECO:0000256" key="4">
    <source>
        <dbReference type="ARBA" id="ARBA00022741"/>
    </source>
</evidence>
<dbReference type="InterPro" id="IPR032675">
    <property type="entry name" value="LRR_dom_sf"/>
</dbReference>
<dbReference type="SUPFAM" id="SSF52540">
    <property type="entry name" value="P-loop containing nucleoside triphosphate hydrolases"/>
    <property type="match status" value="1"/>
</dbReference>
<dbReference type="GO" id="GO:0006952">
    <property type="term" value="P:defense response"/>
    <property type="evidence" value="ECO:0007669"/>
    <property type="project" value="UniProtKB-KW"/>
</dbReference>
<dbReference type="InterPro" id="IPR050905">
    <property type="entry name" value="Plant_NBS-LRR"/>
</dbReference>
<evidence type="ECO:0000313" key="10">
    <source>
        <dbReference type="Proteomes" id="UP000288805"/>
    </source>
</evidence>
<keyword evidence="4" id="KW-0547">Nucleotide-binding</keyword>
<protein>
    <submittedName>
        <fullName evidence="9">Disease resistance protein RPS5</fullName>
    </submittedName>
</protein>
<evidence type="ECO:0000259" key="8">
    <source>
        <dbReference type="SMART" id="SM00382"/>
    </source>
</evidence>
<keyword evidence="6" id="KW-0067">ATP-binding</keyword>
<dbReference type="InterPro" id="IPR002182">
    <property type="entry name" value="NB-ARC"/>
</dbReference>
<dbReference type="Proteomes" id="UP000288805">
    <property type="component" value="Unassembled WGS sequence"/>
</dbReference>
<feature type="domain" description="AAA+ ATPase" evidence="8">
    <location>
        <begin position="486"/>
        <end position="621"/>
    </location>
</feature>
<dbReference type="Gene3D" id="3.80.10.10">
    <property type="entry name" value="Ribonuclease Inhibitor"/>
    <property type="match status" value="2"/>
</dbReference>
<dbReference type="InterPro" id="IPR057135">
    <property type="entry name" value="At4g27190-like_LRR"/>
</dbReference>
<dbReference type="InterPro" id="IPR001611">
    <property type="entry name" value="Leu-rich_rpt"/>
</dbReference>
<evidence type="ECO:0000256" key="7">
    <source>
        <dbReference type="SAM" id="Coils"/>
    </source>
</evidence>
<dbReference type="InterPro" id="IPR027417">
    <property type="entry name" value="P-loop_NTPase"/>
</dbReference>
<dbReference type="InterPro" id="IPR003593">
    <property type="entry name" value="AAA+_ATPase"/>
</dbReference>
<keyword evidence="5" id="KW-0611">Plant defense</keyword>
<dbReference type="FunFam" id="1.10.10.10:FF:000322">
    <property type="entry name" value="Probable disease resistance protein At1g63360"/>
    <property type="match status" value="1"/>
</dbReference>
<evidence type="ECO:0000256" key="3">
    <source>
        <dbReference type="ARBA" id="ARBA00022737"/>
    </source>
</evidence>
<dbReference type="GO" id="GO:0005524">
    <property type="term" value="F:ATP binding"/>
    <property type="evidence" value="ECO:0007669"/>
    <property type="project" value="UniProtKB-KW"/>
</dbReference>
<dbReference type="Pfam" id="PF00931">
    <property type="entry name" value="NB-ARC"/>
    <property type="match status" value="1"/>
</dbReference>
<keyword evidence="3" id="KW-0677">Repeat</keyword>
<evidence type="ECO:0000256" key="2">
    <source>
        <dbReference type="ARBA" id="ARBA00022614"/>
    </source>
</evidence>
<reference evidence="9 10" key="1">
    <citation type="journal article" date="2018" name="PLoS Genet.">
        <title>Population sequencing reveals clonal diversity and ancestral inbreeding in the grapevine cultivar Chardonnay.</title>
        <authorList>
            <person name="Roach M.J."/>
            <person name="Johnson D.L."/>
            <person name="Bohlmann J."/>
            <person name="van Vuuren H.J."/>
            <person name="Jones S.J."/>
            <person name="Pretorius I.S."/>
            <person name="Schmidt S.A."/>
            <person name="Borneman A.R."/>
        </authorList>
    </citation>
    <scope>NUCLEOTIDE SEQUENCE [LARGE SCALE GENOMIC DNA]</scope>
    <source>
        <strain evidence="10">cv. Chardonnay</strain>
        <tissue evidence="9">Leaf</tissue>
    </source>
</reference>
<feature type="coiled-coil region" evidence="7">
    <location>
        <begin position="343"/>
        <end position="377"/>
    </location>
</feature>
<dbReference type="EMBL" id="QGNW01002192">
    <property type="protein sequence ID" value="RVW23592.1"/>
    <property type="molecule type" value="Genomic_DNA"/>
</dbReference>
<dbReference type="Pfam" id="PF23247">
    <property type="entry name" value="LRR_RPS2"/>
    <property type="match status" value="2"/>
</dbReference>
<evidence type="ECO:0000256" key="1">
    <source>
        <dbReference type="ARBA" id="ARBA00008894"/>
    </source>
</evidence>
<dbReference type="FunFam" id="1.10.8.430:FF:000003">
    <property type="entry name" value="Probable disease resistance protein At5g66910"/>
    <property type="match status" value="1"/>
</dbReference>
<dbReference type="Pfam" id="PF13855">
    <property type="entry name" value="LRR_8"/>
    <property type="match status" value="1"/>
</dbReference>